<evidence type="ECO:0000313" key="1">
    <source>
        <dbReference type="EMBL" id="ACS66091.1"/>
    </source>
</evidence>
<geneLocation type="plasmid" evidence="1">
    <name>pRp12D01</name>
</geneLocation>
<dbReference type="AlphaFoldDB" id="C6BPG7"/>
<dbReference type="HOGENOM" id="CLU_1173698_0_0_4"/>
<dbReference type="KEGG" id="rpf:Rpic12D_4857"/>
<accession>C6BPG7</accession>
<reference evidence="1" key="1">
    <citation type="submission" date="2009-06" db="EMBL/GenBank/DDBJ databases">
        <title>Complete sequence plasmid 1 of Ralstonia pickettii 12D.</title>
        <authorList>
            <consortium name="US DOE Joint Genome Institute"/>
            <person name="Lucas S."/>
            <person name="Copeland A."/>
            <person name="Lapidus A."/>
            <person name="Glavina del Rio T."/>
            <person name="Dalin E."/>
            <person name="Tice H."/>
            <person name="Bruce D."/>
            <person name="Goodwin L."/>
            <person name="Pitluck S."/>
            <person name="Sims D."/>
            <person name="Meincke L."/>
            <person name="Brettin T."/>
            <person name="Detter J.C."/>
            <person name="Han C."/>
            <person name="Larimer F."/>
            <person name="Land M."/>
            <person name="Hauser L."/>
            <person name="Kyrpides N."/>
            <person name="Ovchinnikova G."/>
            <person name="Marsh T."/>
            <person name="Richardson P."/>
        </authorList>
    </citation>
    <scope>NUCLEOTIDE SEQUENCE [LARGE SCALE GENOMIC DNA]</scope>
    <source>
        <plasmid evidence="1">12D</plasmid>
        <plasmid evidence="1">pRp12D01</plasmid>
    </source>
</reference>
<protein>
    <submittedName>
        <fullName evidence="1">Uncharacterized protein</fullName>
    </submittedName>
</protein>
<organism evidence="1">
    <name type="scientific">Ralstonia pickettii (strain 12D)</name>
    <dbReference type="NCBI Taxonomy" id="428406"/>
    <lineage>
        <taxon>Bacteria</taxon>
        <taxon>Pseudomonadati</taxon>
        <taxon>Pseudomonadota</taxon>
        <taxon>Betaproteobacteria</taxon>
        <taxon>Burkholderiales</taxon>
        <taxon>Burkholderiaceae</taxon>
        <taxon>Ralstonia</taxon>
    </lineage>
</organism>
<dbReference type="Pfam" id="PF18928">
    <property type="entry name" value="DUF5677"/>
    <property type="match status" value="1"/>
</dbReference>
<keyword evidence="1" id="KW-0614">Plasmid</keyword>
<gene>
    <name evidence="1" type="ordered locus">Rpic12D_4857</name>
</gene>
<dbReference type="EMBL" id="CP001646">
    <property type="protein sequence ID" value="ACS66091.1"/>
    <property type="molecule type" value="Genomic_DNA"/>
</dbReference>
<name>C6BPG7_RALP1</name>
<sequence length="238" mass="26322">MSDFAQKGFLSSEMGEQKRLAREQFSAQFQACEAWSEKAIETLHRANLDGRTAAVLFAAGFWMRCVRACQGGIVLAEMGMVPDALTLARSAVESLFHAVALMENPDVLPRLIEQGQLEEAKQARGMLAIPTIARHLTPERRQQLEALIEACPEKPRSFGAYDAAKEAGQLELYETMYRGFSRSGAHSTLAVLDHELVEEADGSILLDFSPSYDQVPWVLEMIGECLKTGISRMTKALL</sequence>
<proteinExistence type="predicted"/>
<dbReference type="InterPro" id="IPR043733">
    <property type="entry name" value="DUF5677"/>
</dbReference>